<evidence type="ECO:0000313" key="2">
    <source>
        <dbReference type="EMBL" id="MDQ0197946.1"/>
    </source>
</evidence>
<evidence type="ECO:0000313" key="3">
    <source>
        <dbReference type="Proteomes" id="UP001224122"/>
    </source>
</evidence>
<dbReference type="Proteomes" id="UP001224122">
    <property type="component" value="Unassembled WGS sequence"/>
</dbReference>
<dbReference type="EMBL" id="JAUSTW010000002">
    <property type="protein sequence ID" value="MDQ0197946.1"/>
    <property type="molecule type" value="Genomic_DNA"/>
</dbReference>
<proteinExistence type="predicted"/>
<gene>
    <name evidence="2" type="ORF">J2S10_001087</name>
</gene>
<keyword evidence="3" id="KW-1185">Reference proteome</keyword>
<comment type="caution">
    <text evidence="2">The sequence shown here is derived from an EMBL/GenBank/DDBJ whole genome shotgun (WGS) entry which is preliminary data.</text>
</comment>
<accession>A0ABT9XQW8</accession>
<name>A0ABT9XQW8_9BACI</name>
<keyword evidence="2" id="KW-0132">Cell division</keyword>
<protein>
    <submittedName>
        <fullName evidence="2">Cell division protein FtsB</fullName>
    </submittedName>
</protein>
<dbReference type="GO" id="GO:0051301">
    <property type="term" value="P:cell division"/>
    <property type="evidence" value="ECO:0007669"/>
    <property type="project" value="UniProtKB-KW"/>
</dbReference>
<reference evidence="2 3" key="1">
    <citation type="submission" date="2023-07" db="EMBL/GenBank/DDBJ databases">
        <title>Genomic Encyclopedia of Type Strains, Phase IV (KMG-IV): sequencing the most valuable type-strain genomes for metagenomic binning, comparative biology and taxonomic classification.</title>
        <authorList>
            <person name="Goeker M."/>
        </authorList>
    </citation>
    <scope>NUCLEOTIDE SEQUENCE [LARGE SCALE GENOMIC DNA]</scope>
    <source>
        <strain evidence="2 3">DSM 27594</strain>
    </source>
</reference>
<keyword evidence="1" id="KW-0175">Coiled coil</keyword>
<evidence type="ECO:0000256" key="1">
    <source>
        <dbReference type="SAM" id="Coils"/>
    </source>
</evidence>
<organism evidence="2 3">
    <name type="scientific">Neobacillus ginsengisoli</name>
    <dbReference type="NCBI Taxonomy" id="904295"/>
    <lineage>
        <taxon>Bacteria</taxon>
        <taxon>Bacillati</taxon>
        <taxon>Bacillota</taxon>
        <taxon>Bacilli</taxon>
        <taxon>Bacillales</taxon>
        <taxon>Bacillaceae</taxon>
        <taxon>Neobacillus</taxon>
    </lineage>
</organism>
<feature type="coiled-coil region" evidence="1">
    <location>
        <begin position="41"/>
        <end position="75"/>
    </location>
</feature>
<keyword evidence="2" id="KW-0131">Cell cycle</keyword>
<sequence length="128" mass="14267">MMRKSTIILSVLLTGSVLYGGIETATAYKNLDIINNQHVQYEILKAENEDLNSVTKSLRDKNDELEKKISDANTQTFLAKKAQENANAQRPIIVNSDEVQAMQDQTDAINQQTQAIQDNTQAVQDATK</sequence>